<keyword evidence="1" id="KW-1133">Transmembrane helix</keyword>
<gene>
    <name evidence="2" type="ORF">A2903_02270</name>
</gene>
<name>A0A1F6WQ72_9BACT</name>
<evidence type="ECO:0000256" key="1">
    <source>
        <dbReference type="SAM" id="Phobius"/>
    </source>
</evidence>
<comment type="caution">
    <text evidence="2">The sequence shown here is derived from an EMBL/GenBank/DDBJ whole genome shotgun (WGS) entry which is preliminary data.</text>
</comment>
<keyword evidence="1" id="KW-0472">Membrane</keyword>
<evidence type="ECO:0000313" key="2">
    <source>
        <dbReference type="EMBL" id="OGI84062.1"/>
    </source>
</evidence>
<feature type="transmembrane region" description="Helical" evidence="1">
    <location>
        <begin position="63"/>
        <end position="80"/>
    </location>
</feature>
<protein>
    <submittedName>
        <fullName evidence="2">Uncharacterized protein</fullName>
    </submittedName>
</protein>
<accession>A0A1F6WQ72</accession>
<dbReference type="STRING" id="1801764.A2903_02270"/>
<dbReference type="AlphaFoldDB" id="A0A1F6WQ72"/>
<sequence length="307" mass="35512">MPKKMMGDIKIVRKEAPVKKESNFKIPEPLQIVKPKIIKREPENPIIKPIKFKKDNSKFKRKLFFTILIIIIIYYLLYILSSVNTIIVPKEDIRMINQSVTLESWTKPIKSTIMSINEKTEVSKIEDLESAKTKLNDKIKNRLIYDMPDNYILMDGCKSIISYKEPEFETDPVSKKPIVNNNILEAKMNVLIFEKNSLLNYLKKITVTDDMSVKDITKLSCDLRSDIASDLIMSRQVSFILNGEITFLPIIDTNELINLSKFKTLKSYKLLLDTNPKIAAYTIKINPIPIFPVLPKNPKHIHFILSQ</sequence>
<dbReference type="EMBL" id="MFUO01000011">
    <property type="protein sequence ID" value="OGI84062.1"/>
    <property type="molecule type" value="Genomic_DNA"/>
</dbReference>
<keyword evidence="1" id="KW-0812">Transmembrane</keyword>
<organism evidence="2 3">
    <name type="scientific">Candidatus Nomurabacteria bacterium RIFCSPLOWO2_01_FULL_33_17</name>
    <dbReference type="NCBI Taxonomy" id="1801764"/>
    <lineage>
        <taxon>Bacteria</taxon>
        <taxon>Candidatus Nomuraibacteriota</taxon>
    </lineage>
</organism>
<dbReference type="Proteomes" id="UP000178184">
    <property type="component" value="Unassembled WGS sequence"/>
</dbReference>
<reference evidence="2 3" key="1">
    <citation type="journal article" date="2016" name="Nat. Commun.">
        <title>Thousands of microbial genomes shed light on interconnected biogeochemical processes in an aquifer system.</title>
        <authorList>
            <person name="Anantharaman K."/>
            <person name="Brown C.T."/>
            <person name="Hug L.A."/>
            <person name="Sharon I."/>
            <person name="Castelle C.J."/>
            <person name="Probst A.J."/>
            <person name="Thomas B.C."/>
            <person name="Singh A."/>
            <person name="Wilkins M.J."/>
            <person name="Karaoz U."/>
            <person name="Brodie E.L."/>
            <person name="Williams K.H."/>
            <person name="Hubbard S.S."/>
            <person name="Banfield J.F."/>
        </authorList>
    </citation>
    <scope>NUCLEOTIDE SEQUENCE [LARGE SCALE GENOMIC DNA]</scope>
</reference>
<evidence type="ECO:0000313" key="3">
    <source>
        <dbReference type="Proteomes" id="UP000178184"/>
    </source>
</evidence>
<proteinExistence type="predicted"/>